<keyword evidence="12" id="KW-0966">Cell projection</keyword>
<evidence type="ECO:0000256" key="7">
    <source>
        <dbReference type="ARBA" id="ARBA00022795"/>
    </source>
</evidence>
<evidence type="ECO:0000256" key="6">
    <source>
        <dbReference type="ARBA" id="ARBA00022490"/>
    </source>
</evidence>
<comment type="function">
    <text evidence="1">Needed for flagellar regrowth and assembly.</text>
</comment>
<evidence type="ECO:0000259" key="11">
    <source>
        <dbReference type="Pfam" id="PF02108"/>
    </source>
</evidence>
<comment type="similarity">
    <text evidence="3">Belongs to the FliH family.</text>
</comment>
<dbReference type="EMBL" id="MPZM01000012">
    <property type="protein sequence ID" value="PPL16747.1"/>
    <property type="molecule type" value="Genomic_DNA"/>
</dbReference>
<dbReference type="GO" id="GO:0044781">
    <property type="term" value="P:bacterial-type flagellum organization"/>
    <property type="evidence" value="ECO:0007669"/>
    <property type="project" value="UniProtKB-KW"/>
</dbReference>
<dbReference type="GO" id="GO:0009288">
    <property type="term" value="C:bacterial-type flagellum"/>
    <property type="evidence" value="ECO:0007669"/>
    <property type="project" value="InterPro"/>
</dbReference>
<keyword evidence="8" id="KW-0653">Protein transport</keyword>
<evidence type="ECO:0000256" key="4">
    <source>
        <dbReference type="ARBA" id="ARBA00016507"/>
    </source>
</evidence>
<protein>
    <recommendedName>
        <fullName evidence="4">Flagellar assembly protein FliH</fullName>
    </recommendedName>
</protein>
<keyword evidence="7" id="KW-1005">Bacterial flagellum biogenesis</keyword>
<feature type="domain" description="Flagellar assembly protein FliH/Type III secretion system HrpE" evidence="11">
    <location>
        <begin position="109"/>
        <end position="233"/>
    </location>
</feature>
<dbReference type="PRINTS" id="PR01003">
    <property type="entry name" value="FLGFLIH"/>
</dbReference>
<feature type="compositionally biased region" description="Polar residues" evidence="10">
    <location>
        <begin position="47"/>
        <end position="59"/>
    </location>
</feature>
<reference evidence="13" key="1">
    <citation type="submission" date="2016-11" db="EMBL/GenBank/DDBJ databases">
        <authorList>
            <person name="Sisinthy S."/>
            <person name="Ara S."/>
            <person name="Gundlapally S.R."/>
        </authorList>
    </citation>
    <scope>NUCLEOTIDE SEQUENCE [LARGE SCALE GENOMIC DNA]</scope>
    <source>
        <strain evidence="13">V1-41</strain>
    </source>
</reference>
<evidence type="ECO:0000256" key="3">
    <source>
        <dbReference type="ARBA" id="ARBA00006602"/>
    </source>
</evidence>
<evidence type="ECO:0000256" key="8">
    <source>
        <dbReference type="ARBA" id="ARBA00022927"/>
    </source>
</evidence>
<dbReference type="PANTHER" id="PTHR34982">
    <property type="entry name" value="YOP PROTEINS TRANSLOCATION PROTEIN L"/>
    <property type="match status" value="1"/>
</dbReference>
<dbReference type="GO" id="GO:0071973">
    <property type="term" value="P:bacterial-type flagellum-dependent cell motility"/>
    <property type="evidence" value="ECO:0007669"/>
    <property type="project" value="InterPro"/>
</dbReference>
<evidence type="ECO:0000256" key="9">
    <source>
        <dbReference type="ARBA" id="ARBA00023225"/>
    </source>
</evidence>
<evidence type="ECO:0000256" key="10">
    <source>
        <dbReference type="SAM" id="MobiDB-lite"/>
    </source>
</evidence>
<dbReference type="InterPro" id="IPR000563">
    <property type="entry name" value="Flag_FliH"/>
</dbReference>
<dbReference type="GO" id="GO:0005829">
    <property type="term" value="C:cytosol"/>
    <property type="evidence" value="ECO:0007669"/>
    <property type="project" value="TreeGrafter"/>
</dbReference>
<comment type="subcellular location">
    <subcellularLocation>
        <location evidence="2">Cytoplasm</location>
    </subcellularLocation>
</comment>
<dbReference type="GO" id="GO:0003774">
    <property type="term" value="F:cytoskeletal motor activity"/>
    <property type="evidence" value="ECO:0007669"/>
    <property type="project" value="InterPro"/>
</dbReference>
<keyword evidence="6" id="KW-0963">Cytoplasm</keyword>
<keyword evidence="12" id="KW-0969">Cilium</keyword>
<evidence type="ECO:0000256" key="5">
    <source>
        <dbReference type="ARBA" id="ARBA00022448"/>
    </source>
</evidence>
<sequence>MSKTFEPDVRPFTTQVRQEAWQPWQMGQLDPASSARPSAETPELQESARQQELDQQSELDTLREQIRQQAHEQGYREGLEAGRQQGYDQGLEQGRAAGAEQGLEQTRQALAPLLPLAQNFSMALTNLDDDIAEALVELALNTGRQLAADALKARPEQVLVLVRELLQVEPTLSGSPRLWLHPADLELVQAQLGAELATAGWQLQPDEQLGRGGCRVTSASGELDASWESRWQAITGQLRHRHAQVEQAGTESAQ</sequence>
<dbReference type="AlphaFoldDB" id="A0A2P5TMT8"/>
<evidence type="ECO:0000313" key="13">
    <source>
        <dbReference type="Proteomes" id="UP000242231"/>
    </source>
</evidence>
<keyword evidence="9" id="KW-1006">Bacterial flagellum protein export</keyword>
<keyword evidence="12" id="KW-0282">Flagellum</keyword>
<comment type="caution">
    <text evidence="12">The sequence shown here is derived from an EMBL/GenBank/DDBJ whole genome shotgun (WGS) entry which is preliminary data.</text>
</comment>
<keyword evidence="13" id="KW-1185">Reference proteome</keyword>
<gene>
    <name evidence="12" type="ORF">UN63_07420</name>
</gene>
<keyword evidence="5" id="KW-0813">Transport</keyword>
<dbReference type="GO" id="GO:0015031">
    <property type="term" value="P:protein transport"/>
    <property type="evidence" value="ECO:0007669"/>
    <property type="project" value="UniProtKB-KW"/>
</dbReference>
<evidence type="ECO:0000313" key="12">
    <source>
        <dbReference type="EMBL" id="PPL16747.1"/>
    </source>
</evidence>
<organism evidence="12 13">
    <name type="scientific">Oceanisphaera arctica</name>
    <dbReference type="NCBI Taxonomy" id="641510"/>
    <lineage>
        <taxon>Bacteria</taxon>
        <taxon>Pseudomonadati</taxon>
        <taxon>Pseudomonadota</taxon>
        <taxon>Gammaproteobacteria</taxon>
        <taxon>Aeromonadales</taxon>
        <taxon>Aeromonadaceae</taxon>
        <taxon>Oceanisphaera</taxon>
    </lineage>
</organism>
<accession>A0A2P5TMT8</accession>
<name>A0A2P5TMT8_9GAMM</name>
<feature type="region of interest" description="Disordered" evidence="10">
    <location>
        <begin position="1"/>
        <end position="64"/>
    </location>
</feature>
<dbReference type="RefSeq" id="WP_104486144.1">
    <property type="nucleotide sequence ID" value="NZ_BMYB01000002.1"/>
</dbReference>
<dbReference type="Proteomes" id="UP000242231">
    <property type="component" value="Unassembled WGS sequence"/>
</dbReference>
<evidence type="ECO:0000256" key="2">
    <source>
        <dbReference type="ARBA" id="ARBA00004496"/>
    </source>
</evidence>
<dbReference type="Pfam" id="PF02108">
    <property type="entry name" value="FliH"/>
    <property type="match status" value="1"/>
</dbReference>
<proteinExistence type="inferred from homology"/>
<dbReference type="NCBIfam" id="NF004270">
    <property type="entry name" value="PRK05687.2-1"/>
    <property type="match status" value="1"/>
</dbReference>
<dbReference type="PANTHER" id="PTHR34982:SF1">
    <property type="entry name" value="FLAGELLAR ASSEMBLY PROTEIN FLIH"/>
    <property type="match status" value="1"/>
</dbReference>
<dbReference type="InterPro" id="IPR051472">
    <property type="entry name" value="T3SS_Stator/FliH"/>
</dbReference>
<dbReference type="OrthoDB" id="6415116at2"/>
<dbReference type="InterPro" id="IPR018035">
    <property type="entry name" value="Flagellar_FliH/T3SS_HrpE"/>
</dbReference>
<evidence type="ECO:0000256" key="1">
    <source>
        <dbReference type="ARBA" id="ARBA00003041"/>
    </source>
</evidence>